<dbReference type="AlphaFoldDB" id="A0A1H0E809"/>
<dbReference type="Pfam" id="PF20441">
    <property type="entry name" value="TerL_nuclease"/>
    <property type="match status" value="1"/>
</dbReference>
<evidence type="ECO:0000313" key="3">
    <source>
        <dbReference type="EMBL" id="SDN78443.1"/>
    </source>
</evidence>
<dbReference type="InterPro" id="IPR027417">
    <property type="entry name" value="P-loop_NTPase"/>
</dbReference>
<reference evidence="3 4" key="1">
    <citation type="submission" date="2016-10" db="EMBL/GenBank/DDBJ databases">
        <authorList>
            <person name="de Groot N.N."/>
        </authorList>
    </citation>
    <scope>NUCLEOTIDE SEQUENCE [LARGE SCALE GENOMIC DNA]</scope>
    <source>
        <strain evidence="3 4">CGMCC 1.5012</strain>
    </source>
</reference>
<feature type="domain" description="Terminase large subunit-like ATPase" evidence="1">
    <location>
        <begin position="53"/>
        <end position="224"/>
    </location>
</feature>
<dbReference type="GO" id="GO:0004519">
    <property type="term" value="F:endonuclease activity"/>
    <property type="evidence" value="ECO:0007669"/>
    <property type="project" value="InterPro"/>
</dbReference>
<accession>A0A1H0E809</accession>
<sequence>MGSIRKLKKYKPTRFKSTDSYYDKSAADHAVAFIEALKHTKGTWAGKPFELIDWQEQIIRDIFGTLKPNGYRQFNTAYVEIPKKMGKSELAAAVALLLTCGDFEERAEVYGCAADRNQASIVFNVAADMVRMCPALDKRVKILDATKRLIYQKTNSIYQVLSADVGNKHGFNTHGVVFDELHTQPNRKLFDVMTKGSGDARMQPLYFLITTAGDNQNSICWEVHQKALDILDGRKHDPTFYPVIYGAAQEDDWTDPKVWKKANPSLGITVGIDKVKAACESAKQNPAEENSFRQLRLNQWVKQAVRWMPMDKWDKCAFPVNTDSLRGRVCYGGLDLSSSTDITAFVLVFPPVDEVDKYIVLPFFWIPEDNIDLRVRRDHVNYDMWEKQGFLQTTEGNVVHYGFIESFIEELGTKYNIREIAFDRWGAVQMVQNLEGMGFTVVPFGQGFKDLSPPTKELMKLTLEQKLAHGGHPVLRWMMDNIYIRTDPAGNIKPDKEKSTEKIDGAVATIMALDRAIRCGGSTVSSVYDGRGLLVF</sequence>
<evidence type="ECO:0000259" key="2">
    <source>
        <dbReference type="Pfam" id="PF20441"/>
    </source>
</evidence>
<gene>
    <name evidence="3" type="ORF">SAMN05192585_13213</name>
</gene>
<dbReference type="PANTHER" id="PTHR41287">
    <property type="match status" value="1"/>
</dbReference>
<name>A0A1H0E809_9FIRM</name>
<dbReference type="Gene3D" id="3.40.50.300">
    <property type="entry name" value="P-loop containing nucleotide triphosphate hydrolases"/>
    <property type="match status" value="1"/>
</dbReference>
<dbReference type="InterPro" id="IPR046462">
    <property type="entry name" value="TerL_nuclease"/>
</dbReference>
<organism evidence="3 4">
    <name type="scientific">Acetanaerobacterium elongatum</name>
    <dbReference type="NCBI Taxonomy" id="258515"/>
    <lineage>
        <taxon>Bacteria</taxon>
        <taxon>Bacillati</taxon>
        <taxon>Bacillota</taxon>
        <taxon>Clostridia</taxon>
        <taxon>Eubacteriales</taxon>
        <taxon>Oscillospiraceae</taxon>
        <taxon>Acetanaerobacterium</taxon>
    </lineage>
</organism>
<evidence type="ECO:0000259" key="1">
    <source>
        <dbReference type="Pfam" id="PF03354"/>
    </source>
</evidence>
<feature type="domain" description="Terminase large subunit-like endonuclease" evidence="2">
    <location>
        <begin position="237"/>
        <end position="516"/>
    </location>
</feature>
<dbReference type="EMBL" id="FNID01000032">
    <property type="protein sequence ID" value="SDN78443.1"/>
    <property type="molecule type" value="Genomic_DNA"/>
</dbReference>
<protein>
    <submittedName>
        <fullName evidence="3">Phage terminase-like protein, large subunit, contains N-terminal HTH domain</fullName>
    </submittedName>
</protein>
<dbReference type="STRING" id="258515.SAMN05192585_13213"/>
<dbReference type="Proteomes" id="UP000199182">
    <property type="component" value="Unassembled WGS sequence"/>
</dbReference>
<evidence type="ECO:0000313" key="4">
    <source>
        <dbReference type="Proteomes" id="UP000199182"/>
    </source>
</evidence>
<dbReference type="Pfam" id="PF03354">
    <property type="entry name" value="TerL_ATPase"/>
    <property type="match status" value="1"/>
</dbReference>
<keyword evidence="4" id="KW-1185">Reference proteome</keyword>
<dbReference type="InterPro" id="IPR005021">
    <property type="entry name" value="Terminase_largesu-like"/>
</dbReference>
<proteinExistence type="predicted"/>
<dbReference type="InterPro" id="IPR046461">
    <property type="entry name" value="TerL_ATPase"/>
</dbReference>
<dbReference type="PANTHER" id="PTHR41287:SF1">
    <property type="entry name" value="PROTEIN YMFN"/>
    <property type="match status" value="1"/>
</dbReference>